<keyword evidence="9" id="KW-1185">Reference proteome</keyword>
<dbReference type="OrthoDB" id="5594057at2759"/>
<dbReference type="Gene3D" id="3.90.550.10">
    <property type="entry name" value="Spore Coat Polysaccharide Biosynthesis Protein SpsA, Chain A"/>
    <property type="match status" value="1"/>
</dbReference>
<dbReference type="PANTHER" id="PTHR46390:SF1">
    <property type="entry name" value="MANNOSE-1-PHOSPHATE GUANYLYLTRANSFERASE"/>
    <property type="match status" value="1"/>
</dbReference>
<dbReference type="CDD" id="cd02509">
    <property type="entry name" value="GDP-M1P_Guanylyltransferase"/>
    <property type="match status" value="1"/>
</dbReference>
<organism evidence="8 9">
    <name type="scientific">Claviceps pazoutovae</name>
    <dbReference type="NCBI Taxonomy" id="1649127"/>
    <lineage>
        <taxon>Eukaryota</taxon>
        <taxon>Fungi</taxon>
        <taxon>Dikarya</taxon>
        <taxon>Ascomycota</taxon>
        <taxon>Pezizomycotina</taxon>
        <taxon>Sordariomycetes</taxon>
        <taxon>Hypocreomycetidae</taxon>
        <taxon>Hypocreales</taxon>
        <taxon>Clavicipitaceae</taxon>
        <taxon>Claviceps</taxon>
    </lineage>
</organism>
<dbReference type="Pfam" id="PF00483">
    <property type="entry name" value="NTP_transferase"/>
    <property type="match status" value="1"/>
</dbReference>
<evidence type="ECO:0000313" key="9">
    <source>
        <dbReference type="Proteomes" id="UP000706124"/>
    </source>
</evidence>
<accession>A0A9P7MBY7</accession>
<evidence type="ECO:0000256" key="4">
    <source>
        <dbReference type="SAM" id="Coils"/>
    </source>
</evidence>
<proteinExistence type="predicted"/>
<feature type="coiled-coil region" evidence="4">
    <location>
        <begin position="11"/>
        <end position="38"/>
    </location>
</feature>
<dbReference type="GO" id="GO:0009298">
    <property type="term" value="P:GDP-mannose biosynthetic process"/>
    <property type="evidence" value="ECO:0007669"/>
    <property type="project" value="TreeGrafter"/>
</dbReference>
<dbReference type="InterPro" id="IPR029044">
    <property type="entry name" value="Nucleotide-diphossugar_trans"/>
</dbReference>
<dbReference type="SUPFAM" id="SSF53448">
    <property type="entry name" value="Nucleotide-diphospho-sugar transferases"/>
    <property type="match status" value="1"/>
</dbReference>
<feature type="domain" description="MannoseP isomerase/GMP-like beta-helix" evidence="7">
    <location>
        <begin position="406"/>
        <end position="448"/>
    </location>
</feature>
<dbReference type="PANTHER" id="PTHR46390">
    <property type="entry name" value="MANNOSE-1-PHOSPHATE GUANYLYLTRANSFERASE"/>
    <property type="match status" value="1"/>
</dbReference>
<dbReference type="InterPro" id="IPR005835">
    <property type="entry name" value="NTP_transferase_dom"/>
</dbReference>
<name>A0A9P7MBY7_9HYPO</name>
<keyword evidence="4" id="KW-0175">Coiled coil</keyword>
<dbReference type="InterPro" id="IPR051161">
    <property type="entry name" value="Mannose-6P_isomerase_type2"/>
</dbReference>
<dbReference type="Pfam" id="PF22640">
    <property type="entry name" value="ManC_GMP_beta-helix"/>
    <property type="match status" value="1"/>
</dbReference>
<evidence type="ECO:0000313" key="8">
    <source>
        <dbReference type="EMBL" id="KAG5936968.1"/>
    </source>
</evidence>
<evidence type="ECO:0000256" key="1">
    <source>
        <dbReference type="ARBA" id="ARBA00018601"/>
    </source>
</evidence>
<feature type="domain" description="Nucleotidyl transferase" evidence="6">
    <location>
        <begin position="100"/>
        <end position="381"/>
    </location>
</feature>
<evidence type="ECO:0000256" key="2">
    <source>
        <dbReference type="ARBA" id="ARBA00030179"/>
    </source>
</evidence>
<sequence length="460" mass="49491">MAAQSGIEAALGKIMEVVQKQNEEMSQLRHECAQLRQSNADISMLLRDSVLNHHDGPLRSLSPHPQTTLSPANRYIPPPSPSPQWTVPAMDREVDGFYVIIPAGGAGTRLWPLSRENHPKFLLDIDLSGRSLLQSTWRRLVPLAGASRMTVVAGPSHSESIQKQLPQLESSNLFTEPGPKDSMAAIGLAAAVLLKRDPEAVIGSFAADHMIAGEDAFLNSVTEAVKVAKEGFLVTIGIAPSHPATGFGYVKLGDKLNISSAPTARLVSAFKEKPDAYTAAKYISSGNYRWNAGMFVTKASTLMELVKEYEPDLHDSLTRIADAWEDKAEREAILNEVWPKLEKLAIDNAIAEPAAAEGKVAVIPATFGWDDVGDFSSLAEMLPAEVNSPRVLGDRNLVVAQQAAGGIVVPGSGRLIACLGVDDLVIVDVPDALMVTTRARAQEVKSLVASCRKAGFKKHM</sequence>
<dbReference type="SUPFAM" id="SSF159283">
    <property type="entry name" value="Guanosine diphospho-D-mannose pyrophosphorylase/mannose-6-phosphate isomerase linker domain"/>
    <property type="match status" value="1"/>
</dbReference>
<dbReference type="InterPro" id="IPR049577">
    <property type="entry name" value="GMPP_N"/>
</dbReference>
<gene>
    <name evidence="8" type="ORF">E4U60_002171</name>
</gene>
<comment type="caution">
    <text evidence="8">The sequence shown here is derived from an EMBL/GenBank/DDBJ whole genome shotgun (WGS) entry which is preliminary data.</text>
</comment>
<feature type="region of interest" description="Disordered" evidence="5">
    <location>
        <begin position="56"/>
        <end position="80"/>
    </location>
</feature>
<dbReference type="EMBL" id="SRPO01000198">
    <property type="protein sequence ID" value="KAG5936968.1"/>
    <property type="molecule type" value="Genomic_DNA"/>
</dbReference>
<evidence type="ECO:0000259" key="7">
    <source>
        <dbReference type="Pfam" id="PF22640"/>
    </source>
</evidence>
<dbReference type="InterPro" id="IPR054566">
    <property type="entry name" value="ManC/GMP-like_b-helix"/>
</dbReference>
<dbReference type="Proteomes" id="UP000706124">
    <property type="component" value="Unassembled WGS sequence"/>
</dbReference>
<evidence type="ECO:0000256" key="5">
    <source>
        <dbReference type="SAM" id="MobiDB-lite"/>
    </source>
</evidence>
<evidence type="ECO:0000256" key="3">
    <source>
        <dbReference type="ARBA" id="ARBA00031190"/>
    </source>
</evidence>
<dbReference type="GO" id="GO:0004475">
    <property type="term" value="F:mannose-1-phosphate guanylyltransferase (GTP) activity"/>
    <property type="evidence" value="ECO:0007669"/>
    <property type="project" value="InterPro"/>
</dbReference>
<evidence type="ECO:0000259" key="6">
    <source>
        <dbReference type="Pfam" id="PF00483"/>
    </source>
</evidence>
<reference evidence="8 9" key="1">
    <citation type="journal article" date="2020" name="bioRxiv">
        <title>Whole genome comparisons of ergot fungi reveals the divergence and evolution of species within the genus Claviceps are the result of varying mechanisms driving genome evolution and host range expansion.</title>
        <authorList>
            <person name="Wyka S.A."/>
            <person name="Mondo S.J."/>
            <person name="Liu M."/>
            <person name="Dettman J."/>
            <person name="Nalam V."/>
            <person name="Broders K.D."/>
        </authorList>
    </citation>
    <scope>NUCLEOTIDE SEQUENCE [LARGE SCALE GENOMIC DNA]</scope>
    <source>
        <strain evidence="8 9">CCC 1485</strain>
    </source>
</reference>
<dbReference type="AlphaFoldDB" id="A0A9P7MBY7"/>
<protein>
    <recommendedName>
        <fullName evidence="1">Mannose-1-phosphate guanyltransferase</fullName>
    </recommendedName>
    <alternativeName>
        <fullName evidence="3">GDP-mannose pyrophosphorylase</fullName>
    </alternativeName>
    <alternativeName>
        <fullName evidence="2">GTP-mannose-1-phosphate guanylyltransferase</fullName>
    </alternativeName>
</protein>